<dbReference type="EMBL" id="KZ772720">
    <property type="protein sequence ID" value="PTQ38907.1"/>
    <property type="molecule type" value="Genomic_DNA"/>
</dbReference>
<dbReference type="Proteomes" id="UP000244005">
    <property type="component" value="Unassembled WGS sequence"/>
</dbReference>
<organism evidence="1 2">
    <name type="scientific">Marchantia polymorpha</name>
    <name type="common">Common liverwort</name>
    <name type="synonym">Marchantia aquatica</name>
    <dbReference type="NCBI Taxonomy" id="3197"/>
    <lineage>
        <taxon>Eukaryota</taxon>
        <taxon>Viridiplantae</taxon>
        <taxon>Streptophyta</taxon>
        <taxon>Embryophyta</taxon>
        <taxon>Marchantiophyta</taxon>
        <taxon>Marchantiopsida</taxon>
        <taxon>Marchantiidae</taxon>
        <taxon>Marchantiales</taxon>
        <taxon>Marchantiaceae</taxon>
        <taxon>Marchantia</taxon>
    </lineage>
</organism>
<sequence>MLAVLERCNDARFEESTPYNTNCKDAELYTTYRPVRCISFNRMASFAILIHAYVRSWSSRKNPKKTGKRLIASAASCCRSHRWYSSHGA</sequence>
<proteinExistence type="predicted"/>
<reference evidence="2" key="1">
    <citation type="journal article" date="2017" name="Cell">
        <title>Insights into land plant evolution garnered from the Marchantia polymorpha genome.</title>
        <authorList>
            <person name="Bowman J.L."/>
            <person name="Kohchi T."/>
            <person name="Yamato K.T."/>
            <person name="Jenkins J."/>
            <person name="Shu S."/>
            <person name="Ishizaki K."/>
            <person name="Yamaoka S."/>
            <person name="Nishihama R."/>
            <person name="Nakamura Y."/>
            <person name="Berger F."/>
            <person name="Adam C."/>
            <person name="Aki S.S."/>
            <person name="Althoff F."/>
            <person name="Araki T."/>
            <person name="Arteaga-Vazquez M.A."/>
            <person name="Balasubrmanian S."/>
            <person name="Barry K."/>
            <person name="Bauer D."/>
            <person name="Boehm C.R."/>
            <person name="Briginshaw L."/>
            <person name="Caballero-Perez J."/>
            <person name="Catarino B."/>
            <person name="Chen F."/>
            <person name="Chiyoda S."/>
            <person name="Chovatia M."/>
            <person name="Davies K.M."/>
            <person name="Delmans M."/>
            <person name="Demura T."/>
            <person name="Dierschke T."/>
            <person name="Dolan L."/>
            <person name="Dorantes-Acosta A.E."/>
            <person name="Eklund D.M."/>
            <person name="Florent S.N."/>
            <person name="Flores-Sandoval E."/>
            <person name="Fujiyama A."/>
            <person name="Fukuzawa H."/>
            <person name="Galik B."/>
            <person name="Grimanelli D."/>
            <person name="Grimwood J."/>
            <person name="Grossniklaus U."/>
            <person name="Hamada T."/>
            <person name="Haseloff J."/>
            <person name="Hetherington A.J."/>
            <person name="Higo A."/>
            <person name="Hirakawa Y."/>
            <person name="Hundley H.N."/>
            <person name="Ikeda Y."/>
            <person name="Inoue K."/>
            <person name="Inoue S.I."/>
            <person name="Ishida S."/>
            <person name="Jia Q."/>
            <person name="Kakita M."/>
            <person name="Kanazawa T."/>
            <person name="Kawai Y."/>
            <person name="Kawashima T."/>
            <person name="Kennedy M."/>
            <person name="Kinose K."/>
            <person name="Kinoshita T."/>
            <person name="Kohara Y."/>
            <person name="Koide E."/>
            <person name="Komatsu K."/>
            <person name="Kopischke S."/>
            <person name="Kubo M."/>
            <person name="Kyozuka J."/>
            <person name="Lagercrantz U."/>
            <person name="Lin S.S."/>
            <person name="Lindquist E."/>
            <person name="Lipzen A.M."/>
            <person name="Lu C.W."/>
            <person name="De Luna E."/>
            <person name="Martienssen R.A."/>
            <person name="Minamino N."/>
            <person name="Mizutani M."/>
            <person name="Mizutani M."/>
            <person name="Mochizuki N."/>
            <person name="Monte I."/>
            <person name="Mosher R."/>
            <person name="Nagasaki H."/>
            <person name="Nakagami H."/>
            <person name="Naramoto S."/>
            <person name="Nishitani K."/>
            <person name="Ohtani M."/>
            <person name="Okamoto T."/>
            <person name="Okumura M."/>
            <person name="Phillips J."/>
            <person name="Pollak B."/>
            <person name="Reinders A."/>
            <person name="Rovekamp M."/>
            <person name="Sano R."/>
            <person name="Sawa S."/>
            <person name="Schmid M.W."/>
            <person name="Shirakawa M."/>
            <person name="Solano R."/>
            <person name="Spunde A."/>
            <person name="Suetsugu N."/>
            <person name="Sugano S."/>
            <person name="Sugiyama A."/>
            <person name="Sun R."/>
            <person name="Suzuki Y."/>
            <person name="Takenaka M."/>
            <person name="Takezawa D."/>
            <person name="Tomogane H."/>
            <person name="Tsuzuki M."/>
            <person name="Ueda T."/>
            <person name="Umeda M."/>
            <person name="Ward J.M."/>
            <person name="Watanabe Y."/>
            <person name="Yazaki K."/>
            <person name="Yokoyama R."/>
            <person name="Yoshitake Y."/>
            <person name="Yotsui I."/>
            <person name="Zachgo S."/>
            <person name="Schmutz J."/>
        </authorList>
    </citation>
    <scope>NUCLEOTIDE SEQUENCE [LARGE SCALE GENOMIC DNA]</scope>
    <source>
        <strain evidence="2">Tak-1</strain>
    </source>
</reference>
<keyword evidence="2" id="KW-1185">Reference proteome</keyword>
<dbReference type="Gramene" id="Mp5g10420.1">
    <property type="protein sequence ID" value="Mp5g10420.1.cds1"/>
    <property type="gene ID" value="Mp5g10420"/>
</dbReference>
<name>A0A2R6WYH2_MARPO</name>
<accession>A0A2R6WYH2</accession>
<gene>
    <name evidence="1" type="ORF">MARPO_0048s0030</name>
</gene>
<dbReference type="AlphaFoldDB" id="A0A2R6WYH2"/>
<evidence type="ECO:0000313" key="1">
    <source>
        <dbReference type="EMBL" id="PTQ38907.1"/>
    </source>
</evidence>
<evidence type="ECO:0000313" key="2">
    <source>
        <dbReference type="Proteomes" id="UP000244005"/>
    </source>
</evidence>
<protein>
    <submittedName>
        <fullName evidence="1">Uncharacterized protein</fullName>
    </submittedName>
</protein>